<keyword evidence="2" id="KW-0472">Membrane</keyword>
<comment type="caution">
    <text evidence="3">The sequence shown here is derived from an EMBL/GenBank/DDBJ whole genome shotgun (WGS) entry which is preliminary data.</text>
</comment>
<keyword evidence="4" id="KW-1185">Reference proteome</keyword>
<reference evidence="3" key="1">
    <citation type="submission" date="2020-11" db="EMBL/GenBank/DDBJ databases">
        <authorList>
            <consortium name="DOE Joint Genome Institute"/>
            <person name="Ahrendt S."/>
            <person name="Riley R."/>
            <person name="Andreopoulos W."/>
            <person name="Labutti K."/>
            <person name="Pangilinan J."/>
            <person name="Ruiz-Duenas F.J."/>
            <person name="Barrasa J.M."/>
            <person name="Sanchez-Garcia M."/>
            <person name="Camarero S."/>
            <person name="Miyauchi S."/>
            <person name="Serrano A."/>
            <person name="Linde D."/>
            <person name="Babiker R."/>
            <person name="Drula E."/>
            <person name="Ayuso-Fernandez I."/>
            <person name="Pacheco R."/>
            <person name="Padilla G."/>
            <person name="Ferreira P."/>
            <person name="Barriuso J."/>
            <person name="Kellner H."/>
            <person name="Castanera R."/>
            <person name="Alfaro M."/>
            <person name="Ramirez L."/>
            <person name="Pisabarro A.G."/>
            <person name="Kuo A."/>
            <person name="Tritt A."/>
            <person name="Lipzen A."/>
            <person name="He G."/>
            <person name="Yan M."/>
            <person name="Ng V."/>
            <person name="Cullen D."/>
            <person name="Martin F."/>
            <person name="Rosso M.-N."/>
            <person name="Henrissat B."/>
            <person name="Hibbett D."/>
            <person name="Martinez A.T."/>
            <person name="Grigoriev I.V."/>
        </authorList>
    </citation>
    <scope>NUCLEOTIDE SEQUENCE</scope>
    <source>
        <strain evidence="3">MF-IS2</strain>
    </source>
</reference>
<dbReference type="Proteomes" id="UP000807342">
    <property type="component" value="Unassembled WGS sequence"/>
</dbReference>
<feature type="compositionally biased region" description="Low complexity" evidence="1">
    <location>
        <begin position="211"/>
        <end position="227"/>
    </location>
</feature>
<feature type="transmembrane region" description="Helical" evidence="2">
    <location>
        <begin position="350"/>
        <end position="371"/>
    </location>
</feature>
<evidence type="ECO:0000313" key="3">
    <source>
        <dbReference type="EMBL" id="KAF9450525.1"/>
    </source>
</evidence>
<protein>
    <submittedName>
        <fullName evidence="3">Uncharacterized protein</fullName>
    </submittedName>
</protein>
<feature type="transmembrane region" description="Helical" evidence="2">
    <location>
        <begin position="713"/>
        <end position="733"/>
    </location>
</feature>
<feature type="transmembrane region" description="Helical" evidence="2">
    <location>
        <begin position="406"/>
        <end position="426"/>
    </location>
</feature>
<feature type="region of interest" description="Disordered" evidence="1">
    <location>
        <begin position="174"/>
        <end position="252"/>
    </location>
</feature>
<keyword evidence="2" id="KW-1133">Transmembrane helix</keyword>
<feature type="compositionally biased region" description="Basic and acidic residues" evidence="1">
    <location>
        <begin position="130"/>
        <end position="141"/>
    </location>
</feature>
<keyword evidence="2" id="KW-0812">Transmembrane</keyword>
<feature type="region of interest" description="Disordered" evidence="1">
    <location>
        <begin position="524"/>
        <end position="558"/>
    </location>
</feature>
<name>A0A9P5XGY2_9AGAR</name>
<feature type="region of interest" description="Disordered" evidence="1">
    <location>
        <begin position="90"/>
        <end position="142"/>
    </location>
</feature>
<sequence>MAPLGTWINALYEKPGEKHQQKASVDAALSELASPASPAPRFLAGSLILIYEGEIHEHTHERSPAARSSPVHQCPDPYSINPDQALTLTVSDGFKPGAEPECNTKTRSHPTQQGDFPLPQMQCSPLGDKTPPRNEDRERGRLPPTFQTHYEVEFGNPSSVYARRLLASAERMESELGSELDGNGSNSRHRSARSTSSHQTQTATFLHPSPSAAALTTTDGTTNTSSSPRQSSNHGIYNNSPLRTSPERERHKSWEEAQVALLRRVPEDGEAMEFDSAPTAQTHIQPGDDQEDIEYDRLRRSSAMVTGSTPQYFGGQSLGVGDEDEEEEEQLILDEELAHQGLYRGSYRQLVCLYSLTPVFTLLVFLFLAYLPTLAYPLPSDTSPGNPHPYAPYLPFPLPEVFTATAFWALSYLLNSSIFSFFSFVLPRTPFFALCTSSLFQSVVGILLRQAVIPILLIPHNAVFDHPTWRDVVFRRVWWVALGWAAAEATVGIKQGYEGIALYRDALVSVRRVASTPNRNQTWNSVRMSGYGSVSQEGSRAGGAPRRTLSDSSEDVERRPLLEHQASRVSVVSNISSRSDAQLKIDIEEEIERDVDELIALRGREELEDLYGMPFIHIPVFISCLHRLNSALFVLGSTLLITAAYMRSEFSLKSPPKIFGMMYDSLADIQHEHWTRPHGNTQLLIASLIVVFLQWMLALLHTPYVLPHVGVQTLVYVGLIISLGVFFAGLGVWEGII</sequence>
<evidence type="ECO:0000256" key="2">
    <source>
        <dbReference type="SAM" id="Phobius"/>
    </source>
</evidence>
<dbReference type="OrthoDB" id="3364069at2759"/>
<accession>A0A9P5XGY2</accession>
<gene>
    <name evidence="3" type="ORF">P691DRAFT_789092</name>
</gene>
<organism evidence="3 4">
    <name type="scientific">Macrolepiota fuliginosa MF-IS2</name>
    <dbReference type="NCBI Taxonomy" id="1400762"/>
    <lineage>
        <taxon>Eukaryota</taxon>
        <taxon>Fungi</taxon>
        <taxon>Dikarya</taxon>
        <taxon>Basidiomycota</taxon>
        <taxon>Agaricomycotina</taxon>
        <taxon>Agaricomycetes</taxon>
        <taxon>Agaricomycetidae</taxon>
        <taxon>Agaricales</taxon>
        <taxon>Agaricineae</taxon>
        <taxon>Agaricaceae</taxon>
        <taxon>Macrolepiota</taxon>
    </lineage>
</organism>
<evidence type="ECO:0000313" key="4">
    <source>
        <dbReference type="Proteomes" id="UP000807342"/>
    </source>
</evidence>
<feature type="compositionally biased region" description="Polar residues" evidence="1">
    <location>
        <begin position="103"/>
        <end position="114"/>
    </location>
</feature>
<feature type="compositionally biased region" description="Polar residues" evidence="1">
    <location>
        <begin position="524"/>
        <end position="538"/>
    </location>
</feature>
<dbReference type="AlphaFoldDB" id="A0A9P5XGY2"/>
<feature type="compositionally biased region" description="Low complexity" evidence="1">
    <location>
        <begin position="193"/>
        <end position="204"/>
    </location>
</feature>
<dbReference type="EMBL" id="MU151103">
    <property type="protein sequence ID" value="KAF9450525.1"/>
    <property type="molecule type" value="Genomic_DNA"/>
</dbReference>
<feature type="compositionally biased region" description="Polar residues" evidence="1">
    <location>
        <begin position="228"/>
        <end position="243"/>
    </location>
</feature>
<feature type="transmembrane region" description="Helical" evidence="2">
    <location>
        <begin position="683"/>
        <end position="701"/>
    </location>
</feature>
<proteinExistence type="predicted"/>
<evidence type="ECO:0000256" key="1">
    <source>
        <dbReference type="SAM" id="MobiDB-lite"/>
    </source>
</evidence>